<name>H0I161_9HYPH</name>
<keyword evidence="7" id="KW-1185">Reference proteome</keyword>
<dbReference type="Proteomes" id="UP000003250">
    <property type="component" value="Unassembled WGS sequence"/>
</dbReference>
<evidence type="ECO:0000256" key="1">
    <source>
        <dbReference type="ARBA" id="ARBA00007734"/>
    </source>
</evidence>
<dbReference type="EMBL" id="AHAM01000277">
    <property type="protein sequence ID" value="EHK53308.1"/>
    <property type="molecule type" value="Genomic_DNA"/>
</dbReference>
<dbReference type="Pfam" id="PF01464">
    <property type="entry name" value="SLT"/>
    <property type="match status" value="1"/>
</dbReference>
<dbReference type="PANTHER" id="PTHR37423:SF2">
    <property type="entry name" value="MEMBRANE-BOUND LYTIC MUREIN TRANSGLYCOSYLASE C"/>
    <property type="match status" value="1"/>
</dbReference>
<comment type="similarity">
    <text evidence="2">Belongs to the virb1 family.</text>
</comment>
<feature type="domain" description="Transglycosylase SLT" evidence="5">
    <location>
        <begin position="139"/>
        <end position="213"/>
    </location>
</feature>
<evidence type="ECO:0000256" key="4">
    <source>
        <dbReference type="SAM" id="SignalP"/>
    </source>
</evidence>
<dbReference type="RefSeq" id="WP_008839768.1">
    <property type="nucleotide sequence ID" value="NZ_AHAM01000277.1"/>
</dbReference>
<evidence type="ECO:0000256" key="2">
    <source>
        <dbReference type="ARBA" id="ARBA00009387"/>
    </source>
</evidence>
<organism evidence="6 7">
    <name type="scientific">Mesorhizobium alhagi CCNWXJ12-2</name>
    <dbReference type="NCBI Taxonomy" id="1107882"/>
    <lineage>
        <taxon>Bacteria</taxon>
        <taxon>Pseudomonadati</taxon>
        <taxon>Pseudomonadota</taxon>
        <taxon>Alphaproteobacteria</taxon>
        <taxon>Hyphomicrobiales</taxon>
        <taxon>Phyllobacteriaceae</taxon>
        <taxon>Allomesorhizobium</taxon>
    </lineage>
</organism>
<gene>
    <name evidence="6" type="ORF">MAXJ12_30992</name>
</gene>
<evidence type="ECO:0000259" key="5">
    <source>
        <dbReference type="Pfam" id="PF01464"/>
    </source>
</evidence>
<evidence type="ECO:0000256" key="3">
    <source>
        <dbReference type="SAM" id="MobiDB-lite"/>
    </source>
</evidence>
<dbReference type="Gene3D" id="1.10.530.10">
    <property type="match status" value="1"/>
</dbReference>
<protein>
    <submittedName>
        <fullName evidence="6">Lytic transglycosylase, catalytic</fullName>
    </submittedName>
</protein>
<evidence type="ECO:0000313" key="7">
    <source>
        <dbReference type="Proteomes" id="UP000003250"/>
    </source>
</evidence>
<evidence type="ECO:0000313" key="6">
    <source>
        <dbReference type="EMBL" id="EHK53308.1"/>
    </source>
</evidence>
<proteinExistence type="inferred from homology"/>
<keyword evidence="4" id="KW-0732">Signal</keyword>
<feature type="region of interest" description="Disordered" evidence="3">
    <location>
        <begin position="85"/>
        <end position="111"/>
    </location>
</feature>
<feature type="non-terminal residue" evidence="6">
    <location>
        <position position="214"/>
    </location>
</feature>
<accession>H0I161</accession>
<dbReference type="InterPro" id="IPR008258">
    <property type="entry name" value="Transglycosylase_SLT_dom_1"/>
</dbReference>
<dbReference type="AlphaFoldDB" id="H0I161"/>
<dbReference type="SUPFAM" id="SSF53955">
    <property type="entry name" value="Lysozyme-like"/>
    <property type="match status" value="1"/>
</dbReference>
<sequence>MAKRFSHLPTNRLLAAAMAAAICLIGSESVSAGEQLPDSADLQHFGAVSSAASAASVGVEDIFEARWTGDGKKFSIGADGKARAAPISAQDAHTDTPLGLPQRPSPNDAHSQIDIFYKSGDQECGPSPMTAPDIARIVAATAEKHGVDPDFALAVATAESRLDRHRNSPKGARGPTQLMPMTADRFGVDDICDPVANIAGGVRYLRELFDRLRN</sequence>
<feature type="signal peptide" evidence="4">
    <location>
        <begin position="1"/>
        <end position="32"/>
    </location>
</feature>
<dbReference type="CDD" id="cd00254">
    <property type="entry name" value="LT-like"/>
    <property type="match status" value="1"/>
</dbReference>
<feature type="chain" id="PRO_5003534323" evidence="4">
    <location>
        <begin position="33"/>
        <end position="214"/>
    </location>
</feature>
<dbReference type="PANTHER" id="PTHR37423">
    <property type="entry name" value="SOLUBLE LYTIC MUREIN TRANSGLYCOSYLASE-RELATED"/>
    <property type="match status" value="1"/>
</dbReference>
<dbReference type="InterPro" id="IPR023346">
    <property type="entry name" value="Lysozyme-like_dom_sf"/>
</dbReference>
<reference evidence="6 7" key="1">
    <citation type="journal article" date="2012" name="J. Bacteriol.">
        <title>Draft Genome Sequence of Mesorhizobium alhagi CCNWXJ12-2T, a Novel Salt-Resistant Species Isolated from the Desert of Northwestern China.</title>
        <authorList>
            <person name="Zhou M."/>
            <person name="Chen W."/>
            <person name="Chen H."/>
            <person name="Wei G."/>
        </authorList>
    </citation>
    <scope>NUCLEOTIDE SEQUENCE [LARGE SCALE GENOMIC DNA]</scope>
    <source>
        <strain evidence="6 7">CCNWXJ12-2</strain>
    </source>
</reference>
<comment type="similarity">
    <text evidence="1">Belongs to the transglycosylase Slt family.</text>
</comment>